<proteinExistence type="predicted"/>
<reference evidence="2" key="1">
    <citation type="journal article" date="2020" name="J. ISSAAS">
        <title>Lactobacilli and other gastrointestinal microbiota of Peromyscus leucopus, reservoir host for agents of Lyme disease and other zoonoses in North America.</title>
        <authorList>
            <person name="Milovic A."/>
            <person name="Bassam K."/>
            <person name="Shao H."/>
            <person name="Chatzistamou I."/>
            <person name="Tufts D.M."/>
            <person name="Diuk-Wasser M."/>
            <person name="Barbour A.G."/>
        </authorList>
    </citation>
    <scope>NUCLEOTIDE SEQUENCE</scope>
    <source>
        <strain evidence="2">LL20</strain>
    </source>
</reference>
<name>A0A650ELC7_9BACT</name>
<dbReference type="EMBL" id="MN577570">
    <property type="protein sequence ID" value="QGT49754.1"/>
    <property type="molecule type" value="Genomic_DNA"/>
</dbReference>
<sequence>MNKKEYLKSIIDEARDILSTAERNGQFIINTYSGQRSLLISKYSFEKWMSKTNSFLEKYNYKNYQIKTNGQTPYSEIMLSKLAAITALYESFELDEDCIGNLSLIPLKSVELFRDKHYESAVFIAFKQIEIIIKEKTGLTELYGANLVKNAFGPSNGPLRDSKLLSNEQTAQMELFSGALCSIKNPESHKNITYSEQEAIELLSLANFLLRILQNK</sequence>
<feature type="domain" description="Conserved hypothetical protein CHP02391" evidence="1">
    <location>
        <begin position="112"/>
        <end position="213"/>
    </location>
</feature>
<gene>
    <name evidence="2" type="ORF">Melaina855_1410</name>
</gene>
<organism evidence="2">
    <name type="scientific">uncultured Candidatus Melainabacteria bacterium</name>
    <dbReference type="NCBI Taxonomy" id="2682970"/>
    <lineage>
        <taxon>Bacteria</taxon>
        <taxon>Bacillati</taxon>
        <taxon>Candidatus Melainabacteria</taxon>
        <taxon>environmental samples</taxon>
    </lineage>
</organism>
<evidence type="ECO:0000259" key="1">
    <source>
        <dbReference type="Pfam" id="PF09509"/>
    </source>
</evidence>
<dbReference type="AlphaFoldDB" id="A0A650ELC7"/>
<dbReference type="Pfam" id="PF09509">
    <property type="entry name" value="Hypoth_Ymh"/>
    <property type="match status" value="1"/>
</dbReference>
<dbReference type="NCBIfam" id="TIGR02391">
    <property type="entry name" value="hypoth_ymh"/>
    <property type="match status" value="1"/>
</dbReference>
<dbReference type="InterPro" id="IPR012654">
    <property type="entry name" value="CHP02391"/>
</dbReference>
<evidence type="ECO:0000313" key="2">
    <source>
        <dbReference type="EMBL" id="QGT49754.1"/>
    </source>
</evidence>
<accession>A0A650ELC7</accession>
<protein>
    <recommendedName>
        <fullName evidence="1">Conserved hypothetical protein CHP02391 domain-containing protein</fullName>
    </recommendedName>
</protein>